<evidence type="ECO:0000313" key="3">
    <source>
        <dbReference type="Proteomes" id="UP000499080"/>
    </source>
</evidence>
<dbReference type="Proteomes" id="UP000499080">
    <property type="component" value="Unassembled WGS sequence"/>
</dbReference>
<keyword evidence="1" id="KW-0472">Membrane</keyword>
<evidence type="ECO:0000313" key="2">
    <source>
        <dbReference type="EMBL" id="GBM29082.1"/>
    </source>
</evidence>
<accession>A0A4Y2EIU0</accession>
<proteinExistence type="predicted"/>
<dbReference type="AlphaFoldDB" id="A0A4Y2EIU0"/>
<keyword evidence="1" id="KW-1133">Transmembrane helix</keyword>
<name>A0A4Y2EIU0_ARAVE</name>
<gene>
    <name evidence="2" type="ORF">AVEN_233251_1</name>
</gene>
<reference evidence="2 3" key="1">
    <citation type="journal article" date="2019" name="Sci. Rep.">
        <title>Orb-weaving spider Araneus ventricosus genome elucidates the spidroin gene catalogue.</title>
        <authorList>
            <person name="Kono N."/>
            <person name="Nakamura H."/>
            <person name="Ohtoshi R."/>
            <person name="Moran D.A.P."/>
            <person name="Shinohara A."/>
            <person name="Yoshida Y."/>
            <person name="Fujiwara M."/>
            <person name="Mori M."/>
            <person name="Tomita M."/>
            <person name="Arakawa K."/>
        </authorList>
    </citation>
    <scope>NUCLEOTIDE SEQUENCE [LARGE SCALE GENOMIC DNA]</scope>
</reference>
<protein>
    <submittedName>
        <fullName evidence="2">Uncharacterized protein</fullName>
    </submittedName>
</protein>
<keyword evidence="3" id="KW-1185">Reference proteome</keyword>
<evidence type="ECO:0000256" key="1">
    <source>
        <dbReference type="SAM" id="Phobius"/>
    </source>
</evidence>
<keyword evidence="1" id="KW-0812">Transmembrane</keyword>
<comment type="caution">
    <text evidence="2">The sequence shown here is derived from an EMBL/GenBank/DDBJ whole genome shotgun (WGS) entry which is preliminary data.</text>
</comment>
<organism evidence="2 3">
    <name type="scientific">Araneus ventricosus</name>
    <name type="common">Orbweaver spider</name>
    <name type="synonym">Epeira ventricosa</name>
    <dbReference type="NCBI Taxonomy" id="182803"/>
    <lineage>
        <taxon>Eukaryota</taxon>
        <taxon>Metazoa</taxon>
        <taxon>Ecdysozoa</taxon>
        <taxon>Arthropoda</taxon>
        <taxon>Chelicerata</taxon>
        <taxon>Arachnida</taxon>
        <taxon>Araneae</taxon>
        <taxon>Araneomorphae</taxon>
        <taxon>Entelegynae</taxon>
        <taxon>Araneoidea</taxon>
        <taxon>Araneidae</taxon>
        <taxon>Araneus</taxon>
    </lineage>
</organism>
<dbReference type="EMBL" id="BGPR01000626">
    <property type="protein sequence ID" value="GBM29082.1"/>
    <property type="molecule type" value="Genomic_DNA"/>
</dbReference>
<sequence length="125" mass="14370">MFEGYVVPNIAHLDISIIVLLHFLTYSRTNILKNYMVDVLSPDNAPNRQGEIKNEEFWEGRQRGFGFEEKEREAEKEKKRAALAPGRIRNFEADYLLGRAGDAGFGRERPCRLTHLLNEYAVTLG</sequence>
<feature type="transmembrane region" description="Helical" evidence="1">
    <location>
        <begin position="6"/>
        <end position="26"/>
    </location>
</feature>